<keyword evidence="2" id="KW-0137">Centromere</keyword>
<dbReference type="InterPro" id="IPR023780">
    <property type="entry name" value="Chromo_domain"/>
</dbReference>
<gene>
    <name evidence="4" type="ORF">CAEBREN_18220</name>
</gene>
<evidence type="ECO:0000313" key="5">
    <source>
        <dbReference type="Proteomes" id="UP000008068"/>
    </source>
</evidence>
<dbReference type="InterPro" id="IPR000953">
    <property type="entry name" value="Chromo/chromo_shadow_dom"/>
</dbReference>
<proteinExistence type="predicted"/>
<dbReference type="STRING" id="135651.G0P3V2"/>
<feature type="domain" description="Chromo" evidence="3">
    <location>
        <begin position="22"/>
        <end position="80"/>
    </location>
</feature>
<dbReference type="PROSITE" id="PS50013">
    <property type="entry name" value="CHROMO_2"/>
    <property type="match status" value="1"/>
</dbReference>
<dbReference type="AlphaFoldDB" id="G0P3V2"/>
<sequence length="504" mass="58435">MLVKNKKTTTVTTVQVVDTELYEIEKIVNNALKGNTIHYTIKWKDYSSAHDTSEAEYRMNCDEKLVQYARSLIKKGEYIDKMPSWISNLAEVQKNRDMILRVVDPVTTFAQTTIHCGSVKFVDMDTVGSKIMLLEFLHVTNHQHLLHSAVIPSEDTLDRDAERYTKELNYRLKVFSEHPFVYVEFPQTPPTTVFYAPPPLSALLFEPITMEMLEENRKDPMELEHLVVAPSMDPGFNKSKVFLDSEYIQKKRTEEEDPRFWRAQSSTSGALRVLNGMDRIHYPSDPRFHVNLRLRQALGYGWYLAASHEVPPDTPLLMMTGVITPVEVAHETLLKYGERCAFSSFIEIPGTGMCLDRRNYYDLSKFISHNCRPTCAVRLVESGNEFPDLVVYSRMPIDRSIDFELSLDFYKGFRAEVNKFFKRNKPKDGKPFTLFEKSMDFVECRCADRKCREVLYVDRSRRATDKDARKTEKLSCLEQKFKFGGLAVHESKKIWRIRNGDFVG</sequence>
<dbReference type="InterPro" id="IPR046341">
    <property type="entry name" value="SET_dom_sf"/>
</dbReference>
<dbReference type="OrthoDB" id="5376140at2759"/>
<dbReference type="SUPFAM" id="SSF82199">
    <property type="entry name" value="SET domain"/>
    <property type="match status" value="1"/>
</dbReference>
<dbReference type="InterPro" id="IPR001214">
    <property type="entry name" value="SET_dom"/>
</dbReference>
<accession>G0P3V2</accession>
<evidence type="ECO:0000256" key="1">
    <source>
        <dbReference type="ARBA" id="ARBA00004584"/>
    </source>
</evidence>
<dbReference type="SMART" id="SM00298">
    <property type="entry name" value="CHROMO"/>
    <property type="match status" value="1"/>
</dbReference>
<dbReference type="Gene3D" id="2.170.270.10">
    <property type="entry name" value="SET domain"/>
    <property type="match status" value="1"/>
</dbReference>
<evidence type="ECO:0000259" key="3">
    <source>
        <dbReference type="PROSITE" id="PS50013"/>
    </source>
</evidence>
<dbReference type="GO" id="GO:0000775">
    <property type="term" value="C:chromosome, centromeric region"/>
    <property type="evidence" value="ECO:0007669"/>
    <property type="project" value="UniProtKB-SubCell"/>
</dbReference>
<dbReference type="EMBL" id="GL380053">
    <property type="protein sequence ID" value="EGT44359.1"/>
    <property type="molecule type" value="Genomic_DNA"/>
</dbReference>
<dbReference type="Pfam" id="PF00385">
    <property type="entry name" value="Chromo"/>
    <property type="match status" value="1"/>
</dbReference>
<keyword evidence="5" id="KW-1185">Reference proteome</keyword>
<comment type="subcellular location">
    <subcellularLocation>
        <location evidence="1">Chromosome</location>
        <location evidence="1">Centromere</location>
    </subcellularLocation>
</comment>
<reference evidence="5" key="1">
    <citation type="submission" date="2011-07" db="EMBL/GenBank/DDBJ databases">
        <authorList>
            <consortium name="Caenorhabditis brenneri Sequencing and Analysis Consortium"/>
            <person name="Wilson R.K."/>
        </authorList>
    </citation>
    <scope>NUCLEOTIDE SEQUENCE [LARGE SCALE GENOMIC DNA]</scope>
    <source>
        <strain evidence="5">PB2801</strain>
    </source>
</reference>
<name>G0P3V2_CAEBE</name>
<organism evidence="5">
    <name type="scientific">Caenorhabditis brenneri</name>
    <name type="common">Nematode worm</name>
    <dbReference type="NCBI Taxonomy" id="135651"/>
    <lineage>
        <taxon>Eukaryota</taxon>
        <taxon>Metazoa</taxon>
        <taxon>Ecdysozoa</taxon>
        <taxon>Nematoda</taxon>
        <taxon>Chromadorea</taxon>
        <taxon>Rhabditida</taxon>
        <taxon>Rhabditina</taxon>
        <taxon>Rhabditomorpha</taxon>
        <taxon>Rhabditoidea</taxon>
        <taxon>Rhabditidae</taxon>
        <taxon>Peloderinae</taxon>
        <taxon>Caenorhabditis</taxon>
    </lineage>
</organism>
<evidence type="ECO:0000256" key="2">
    <source>
        <dbReference type="ARBA" id="ARBA00023328"/>
    </source>
</evidence>
<dbReference type="SUPFAM" id="SSF54160">
    <property type="entry name" value="Chromo domain-like"/>
    <property type="match status" value="1"/>
</dbReference>
<dbReference type="Gene3D" id="2.40.50.40">
    <property type="match status" value="1"/>
</dbReference>
<dbReference type="Proteomes" id="UP000008068">
    <property type="component" value="Unassembled WGS sequence"/>
</dbReference>
<dbReference type="HOGENOM" id="CLU_547722_0_0_1"/>
<evidence type="ECO:0000313" key="4">
    <source>
        <dbReference type="EMBL" id="EGT44359.1"/>
    </source>
</evidence>
<dbReference type="Pfam" id="PF00856">
    <property type="entry name" value="SET"/>
    <property type="match status" value="1"/>
</dbReference>
<dbReference type="eggNOG" id="ENOG502TG08">
    <property type="taxonomic scope" value="Eukaryota"/>
</dbReference>
<dbReference type="InterPro" id="IPR016197">
    <property type="entry name" value="Chromo-like_dom_sf"/>
</dbReference>
<dbReference type="FunCoup" id="G0P3V2">
    <property type="interactions" value="1663"/>
</dbReference>
<protein>
    <recommendedName>
        <fullName evidence="3">Chromo domain-containing protein</fullName>
    </recommendedName>
</protein>
<dbReference type="SMART" id="SM00317">
    <property type="entry name" value="SET"/>
    <property type="match status" value="1"/>
</dbReference>
<dbReference type="CDD" id="cd00024">
    <property type="entry name" value="CD_CSD"/>
    <property type="match status" value="1"/>
</dbReference>
<dbReference type="InParanoid" id="G0P3V2"/>